<dbReference type="Proteomes" id="UP000664417">
    <property type="component" value="Unassembled WGS sequence"/>
</dbReference>
<dbReference type="InterPro" id="IPR016181">
    <property type="entry name" value="Acyl_CoA_acyltransferase"/>
</dbReference>
<accession>A0A8J7Q8N2</accession>
<name>A0A8J7Q8N2_9BACT</name>
<reference evidence="1" key="1">
    <citation type="submission" date="2021-03" db="EMBL/GenBank/DDBJ databases">
        <authorList>
            <person name="Wang G."/>
        </authorList>
    </citation>
    <scope>NUCLEOTIDE SEQUENCE</scope>
    <source>
        <strain evidence="1">KCTC 12899</strain>
    </source>
</reference>
<sequence>MTTAPHLHQPASVRPFVSADAAWFDAAYQLYLHDLSEFGGAYQLDDSGVWQPDYRAFWRDPTTTGSVWIFEWGRARVGFACTGAGDFPYKSDQCDVRLAEFFILRGARRLGVGGQAAASLFRRIPGLWELAVLHENAGALAFWRAFLNQCDGLKEIAGAEDVVFRFQSVS</sequence>
<organism evidence="1 2">
    <name type="scientific">Acanthopleuribacter pedis</name>
    <dbReference type="NCBI Taxonomy" id="442870"/>
    <lineage>
        <taxon>Bacteria</taxon>
        <taxon>Pseudomonadati</taxon>
        <taxon>Acidobacteriota</taxon>
        <taxon>Holophagae</taxon>
        <taxon>Acanthopleuribacterales</taxon>
        <taxon>Acanthopleuribacteraceae</taxon>
        <taxon>Acanthopleuribacter</taxon>
    </lineage>
</organism>
<proteinExistence type="predicted"/>
<dbReference type="SUPFAM" id="SSF55729">
    <property type="entry name" value="Acyl-CoA N-acyltransferases (Nat)"/>
    <property type="match status" value="1"/>
</dbReference>
<dbReference type="AlphaFoldDB" id="A0A8J7Q8N2"/>
<evidence type="ECO:0008006" key="3">
    <source>
        <dbReference type="Google" id="ProtNLM"/>
    </source>
</evidence>
<evidence type="ECO:0000313" key="1">
    <source>
        <dbReference type="EMBL" id="MBO1320551.1"/>
    </source>
</evidence>
<gene>
    <name evidence="1" type="ORF">J3U88_18890</name>
</gene>
<dbReference type="RefSeq" id="WP_207860506.1">
    <property type="nucleotide sequence ID" value="NZ_JAFREP010000018.1"/>
</dbReference>
<dbReference type="EMBL" id="JAFREP010000018">
    <property type="protein sequence ID" value="MBO1320551.1"/>
    <property type="molecule type" value="Genomic_DNA"/>
</dbReference>
<dbReference type="Gene3D" id="3.40.630.30">
    <property type="match status" value="1"/>
</dbReference>
<comment type="caution">
    <text evidence="1">The sequence shown here is derived from an EMBL/GenBank/DDBJ whole genome shotgun (WGS) entry which is preliminary data.</text>
</comment>
<evidence type="ECO:0000313" key="2">
    <source>
        <dbReference type="Proteomes" id="UP000664417"/>
    </source>
</evidence>
<keyword evidence="2" id="KW-1185">Reference proteome</keyword>
<protein>
    <recommendedName>
        <fullName evidence="3">N-acetyltransferase domain-containing protein</fullName>
    </recommendedName>
</protein>